<keyword evidence="12" id="KW-0472">Membrane</keyword>
<evidence type="ECO:0000256" key="15">
    <source>
        <dbReference type="ARBA" id="ARBA00023284"/>
    </source>
</evidence>
<evidence type="ECO:0000256" key="4">
    <source>
        <dbReference type="ARBA" id="ARBA00011802"/>
    </source>
</evidence>
<dbReference type="PANTHER" id="PTHR12613">
    <property type="entry name" value="ERO1-RELATED"/>
    <property type="match status" value="1"/>
</dbReference>
<comment type="cofactor">
    <cofactor evidence="1">
        <name>FAD</name>
        <dbReference type="ChEBI" id="CHEBI:57692"/>
    </cofactor>
</comment>
<dbReference type="GO" id="GO:0005789">
    <property type="term" value="C:endoplasmic reticulum membrane"/>
    <property type="evidence" value="ECO:0007669"/>
    <property type="project" value="UniProtKB-SubCell"/>
</dbReference>
<dbReference type="Proteomes" id="UP000005622">
    <property type="component" value="Unassembled WGS sequence"/>
</dbReference>
<dbReference type="GO" id="GO:0071949">
    <property type="term" value="F:FAD binding"/>
    <property type="evidence" value="ECO:0007669"/>
    <property type="project" value="InterPro"/>
</dbReference>
<evidence type="ECO:0000256" key="13">
    <source>
        <dbReference type="ARBA" id="ARBA00023157"/>
    </source>
</evidence>
<dbReference type="Pfam" id="PF04137">
    <property type="entry name" value="ERO1"/>
    <property type="match status" value="1"/>
</dbReference>
<dbReference type="HOGENOM" id="CLU_065181_0_0_1"/>
<evidence type="ECO:0000256" key="14">
    <source>
        <dbReference type="ARBA" id="ARBA00023180"/>
    </source>
</evidence>
<dbReference type="AlphaFoldDB" id="H8ZF46"/>
<dbReference type="GO" id="GO:0015035">
    <property type="term" value="F:protein-disulfide reductase activity"/>
    <property type="evidence" value="ECO:0007669"/>
    <property type="project" value="InterPro"/>
</dbReference>
<keyword evidence="9" id="KW-0274">FAD</keyword>
<evidence type="ECO:0000256" key="5">
    <source>
        <dbReference type="ARBA" id="ARBA00022448"/>
    </source>
</evidence>
<dbReference type="PANTHER" id="PTHR12613:SF0">
    <property type="entry name" value="ERO1-LIKE PROTEIN"/>
    <property type="match status" value="1"/>
</dbReference>
<evidence type="ECO:0000256" key="11">
    <source>
        <dbReference type="ARBA" id="ARBA00023002"/>
    </source>
</evidence>
<dbReference type="SUPFAM" id="SSF110019">
    <property type="entry name" value="ERO1-like"/>
    <property type="match status" value="1"/>
</dbReference>
<dbReference type="STRING" id="944018.H8ZF46"/>
<proteinExistence type="inferred from homology"/>
<keyword evidence="15" id="KW-0676">Redox-active center</keyword>
<evidence type="ECO:0000256" key="6">
    <source>
        <dbReference type="ARBA" id="ARBA00022630"/>
    </source>
</evidence>
<reference evidence="16" key="1">
    <citation type="submission" date="2011-03" db="EMBL/GenBank/DDBJ databases">
        <title>The Genome Sequence of Nematocida sp1 strain ERTm2.</title>
        <authorList>
            <consortium name="The Broad Institute Genome Sequencing Platform"/>
            <consortium name="The Broad Institute Genome Sequencing Center for Infectious Disease"/>
            <person name="Cuomo C."/>
            <person name="Troemel E."/>
            <person name="Young S.K."/>
            <person name="Zeng Q."/>
            <person name="Gargeya S."/>
            <person name="Fitzgerald M."/>
            <person name="Haas B."/>
            <person name="Abouelleil A."/>
            <person name="Alvarado L."/>
            <person name="Arachchi H.M."/>
            <person name="Berlin A."/>
            <person name="Brown A."/>
            <person name="Chapman S.B."/>
            <person name="Chen Z."/>
            <person name="Dunbar C."/>
            <person name="Freedman E."/>
            <person name="Gearin G."/>
            <person name="Gellesch M."/>
            <person name="Goldberg J."/>
            <person name="Griggs A."/>
            <person name="Gujja S."/>
            <person name="Heilman E.R."/>
            <person name="Heiman D."/>
            <person name="Howarth C."/>
            <person name="Larson L."/>
            <person name="Lui A."/>
            <person name="MacDonald P.J.P."/>
            <person name="Mehta T."/>
            <person name="Montmayeur A."/>
            <person name="Murphy C."/>
            <person name="Neiman D."/>
            <person name="Pearson M."/>
            <person name="Priest M."/>
            <person name="Roberts A."/>
            <person name="Saif S."/>
            <person name="Shea T."/>
            <person name="Shenoy N."/>
            <person name="Sisk P."/>
            <person name="Stolte C."/>
            <person name="Sykes S."/>
            <person name="White J."/>
            <person name="Yandava C."/>
            <person name="Wortman J."/>
            <person name="Nusbaum C."/>
            <person name="Birren B."/>
        </authorList>
    </citation>
    <scope>NUCLEOTIDE SEQUENCE</scope>
    <source>
        <strain evidence="16">ERTm2</strain>
    </source>
</reference>
<comment type="similarity">
    <text evidence="3">Belongs to the EROs family.</text>
</comment>
<evidence type="ECO:0000256" key="1">
    <source>
        <dbReference type="ARBA" id="ARBA00001974"/>
    </source>
</evidence>
<comment type="subunit">
    <text evidence="4">May function both as a monomer and a homodimer.</text>
</comment>
<keyword evidence="5" id="KW-0813">Transport</keyword>
<evidence type="ECO:0000256" key="7">
    <source>
        <dbReference type="ARBA" id="ARBA00022729"/>
    </source>
</evidence>
<gene>
    <name evidence="16" type="ORF">NERG_02215</name>
</gene>
<evidence type="ECO:0000313" key="16">
    <source>
        <dbReference type="EMBL" id="EHY64812.1"/>
    </source>
</evidence>
<evidence type="ECO:0000256" key="9">
    <source>
        <dbReference type="ARBA" id="ARBA00022827"/>
    </source>
</evidence>
<accession>H8ZF46</accession>
<evidence type="ECO:0000256" key="8">
    <source>
        <dbReference type="ARBA" id="ARBA00022824"/>
    </source>
</evidence>
<evidence type="ECO:0000256" key="2">
    <source>
        <dbReference type="ARBA" id="ARBA00004367"/>
    </source>
</evidence>
<comment type="subcellular location">
    <subcellularLocation>
        <location evidence="2">Endoplasmic reticulum membrane</location>
        <topology evidence="2">Peripheral membrane protein</topology>
        <orientation evidence="2">Lumenal side</orientation>
    </subcellularLocation>
</comment>
<organism evidence="16">
    <name type="scientific">Nematocida ausubeli (strain ATCC PRA-371 / ERTm2)</name>
    <name type="common">Nematode killer fungus</name>
    <dbReference type="NCBI Taxonomy" id="1913371"/>
    <lineage>
        <taxon>Eukaryota</taxon>
        <taxon>Fungi</taxon>
        <taxon>Fungi incertae sedis</taxon>
        <taxon>Microsporidia</taxon>
        <taxon>Nematocida</taxon>
    </lineage>
</organism>
<keyword evidence="11" id="KW-0560">Oxidoreductase</keyword>
<evidence type="ECO:0000256" key="3">
    <source>
        <dbReference type="ARBA" id="ARBA00008277"/>
    </source>
</evidence>
<dbReference type="InterPro" id="IPR007266">
    <property type="entry name" value="Ero1"/>
</dbReference>
<evidence type="ECO:0000256" key="12">
    <source>
        <dbReference type="ARBA" id="ARBA00023136"/>
    </source>
</evidence>
<keyword evidence="8" id="KW-0256">Endoplasmic reticulum</keyword>
<evidence type="ECO:0000256" key="10">
    <source>
        <dbReference type="ARBA" id="ARBA00022982"/>
    </source>
</evidence>
<dbReference type="GO" id="GO:0016972">
    <property type="term" value="F:thiol oxidase activity"/>
    <property type="evidence" value="ECO:0007669"/>
    <property type="project" value="InterPro"/>
</dbReference>
<keyword evidence="14" id="KW-0325">Glycoprotein</keyword>
<keyword evidence="10" id="KW-0249">Electron transport</keyword>
<name>H8ZF46_NEMA1</name>
<keyword evidence="13" id="KW-1015">Disulfide bond</keyword>
<sequence length="361" mass="41310">MRIFQCTLVISVYFGIFWLGRVMAHMEMYNNLDIRKYLGILCTVGDFSRVEVVIETGCPDIIKRQLKECGVPCDISSRVDSSENSGLSDFRAEIGEKIKMTETVGTKTQIEVDLNTVLERYTGYNGSPIWEYIHKISGSDKLLTLLVGGIHSSVSVHVCAFYNADPVNRRLYMNYKLMSEKLNQEYIRDLRRTMDILISLIPVVLPDIFRLAESEYARKTVISLRNSLPNRRYVYSMYNVSDETIQKCSSISYLMGCVSCLRCKVWGKVQMEGLKCAVKLLRRAQGVSLEISDFEVKCFVNLLNRLSISTSQYAKYKGDLEKFQREGLLRQNRREKIVDGVYSMVASPLLMKGMHKGHKKA</sequence>
<keyword evidence="6" id="KW-0285">Flavoprotein</keyword>
<keyword evidence="7" id="KW-0732">Signal</keyword>
<protein>
    <submittedName>
        <fullName evidence="16">Uncharacterized protein</fullName>
    </submittedName>
</protein>
<dbReference type="GO" id="GO:0034975">
    <property type="term" value="P:protein folding in endoplasmic reticulum"/>
    <property type="evidence" value="ECO:0007669"/>
    <property type="project" value="InterPro"/>
</dbReference>
<dbReference type="InterPro" id="IPR037192">
    <property type="entry name" value="ERO1-like_sf"/>
</dbReference>
<dbReference type="EMBL" id="JH604638">
    <property type="protein sequence ID" value="EHY64812.1"/>
    <property type="molecule type" value="Genomic_DNA"/>
</dbReference>